<feature type="repeat" description="TPR" evidence="1">
    <location>
        <begin position="212"/>
        <end position="245"/>
    </location>
</feature>
<accession>A0ABV0AB01</accession>
<dbReference type="PANTHER" id="PTHR12558">
    <property type="entry name" value="CELL DIVISION CYCLE 16,23,27"/>
    <property type="match status" value="1"/>
</dbReference>
<protein>
    <submittedName>
        <fullName evidence="2">Tetratricopeptide repeat protein</fullName>
    </submittedName>
</protein>
<gene>
    <name evidence="2" type="ORF">VP395_02910</name>
</gene>
<evidence type="ECO:0000313" key="2">
    <source>
        <dbReference type="EMBL" id="MEN3322664.1"/>
    </source>
</evidence>
<dbReference type="RefSeq" id="WP_346240207.1">
    <property type="nucleotide sequence ID" value="NZ_JAZHYP010000001.1"/>
</dbReference>
<keyword evidence="1" id="KW-0802">TPR repeat</keyword>
<dbReference type="SUPFAM" id="SSF81901">
    <property type="entry name" value="HCP-like"/>
    <property type="match status" value="1"/>
</dbReference>
<dbReference type="InterPro" id="IPR019734">
    <property type="entry name" value="TPR_rpt"/>
</dbReference>
<keyword evidence="3" id="KW-1185">Reference proteome</keyword>
<dbReference type="EMBL" id="JAZHYP010000001">
    <property type="protein sequence ID" value="MEN3322664.1"/>
    <property type="molecule type" value="Genomic_DNA"/>
</dbReference>
<dbReference type="InterPro" id="IPR011990">
    <property type="entry name" value="TPR-like_helical_dom_sf"/>
</dbReference>
<dbReference type="Gene3D" id="1.25.40.10">
    <property type="entry name" value="Tetratricopeptide repeat domain"/>
    <property type="match status" value="1"/>
</dbReference>
<dbReference type="SMART" id="SM00028">
    <property type="entry name" value="TPR"/>
    <property type="match status" value="4"/>
</dbReference>
<name>A0ABV0AB01_9FLAO</name>
<dbReference type="PROSITE" id="PS50005">
    <property type="entry name" value="TPR"/>
    <property type="match status" value="1"/>
</dbReference>
<organism evidence="2 3">
    <name type="scientific">Mariniflexile soesokkakense</name>
    <dbReference type="NCBI Taxonomy" id="1343160"/>
    <lineage>
        <taxon>Bacteria</taxon>
        <taxon>Pseudomonadati</taxon>
        <taxon>Bacteroidota</taxon>
        <taxon>Flavobacteriia</taxon>
        <taxon>Flavobacteriales</taxon>
        <taxon>Flavobacteriaceae</taxon>
        <taxon>Mariniflexile</taxon>
    </lineage>
</organism>
<evidence type="ECO:0000313" key="3">
    <source>
        <dbReference type="Proteomes" id="UP001416393"/>
    </source>
</evidence>
<reference evidence="2 3" key="1">
    <citation type="submission" date="2024-01" db="EMBL/GenBank/DDBJ databases">
        <title>Mariniflexile litorale sp. nov., isolated from the shallow sediments of the Sea of Japan.</title>
        <authorList>
            <person name="Romanenko L."/>
            <person name="Bystritskaya E."/>
            <person name="Isaeva M."/>
        </authorList>
    </citation>
    <scope>NUCLEOTIDE SEQUENCE [LARGE SCALE GENOMIC DNA]</scope>
    <source>
        <strain evidence="2 3">KCTC 32427</strain>
    </source>
</reference>
<dbReference type="SUPFAM" id="SSF48452">
    <property type="entry name" value="TPR-like"/>
    <property type="match status" value="1"/>
</dbReference>
<dbReference type="PROSITE" id="PS51257">
    <property type="entry name" value="PROKAR_LIPOPROTEIN"/>
    <property type="match status" value="1"/>
</dbReference>
<proteinExistence type="predicted"/>
<dbReference type="Pfam" id="PF14559">
    <property type="entry name" value="TPR_19"/>
    <property type="match status" value="1"/>
</dbReference>
<sequence>MKLQFIMMFCVLASVLSCTTSSKKITDSEQYNLYLESSDSTSLQNANNELTFWQQKLKDQPNQFPYLAKIAAAYSHLFAITGEIKYLKNAESTYLELNKIANHNSTGYLKGLAANYISQHKFKEALNLLMKAESIGDRLEGTQKMLFDVHLELGNYQLAKNYLDKFSDDRDFDYLIRVAKWSDHRGNLDAAIKYLEKARDKAEFANSPQSKQWIYTNLADFYGHQGNIEASYNHFLKALELYPNDAYAKKGIAWIIYAHEKNPDEALRILNTVTNTYHAPDYHLLKAEIAKFKGDIAMEKLQLGMYKTAVKNELYGDMYNAYNVVLYTDVSENLDEALALAKTEINNRPTPLSYDLLAWVYYKMGLEKEALQIMEQHVSGKTSEPKVLYHLAEVYKANGKIKQAKNLKKELLESTFELGPLAEQEINKI</sequence>
<dbReference type="PANTHER" id="PTHR12558:SF13">
    <property type="entry name" value="CELL DIVISION CYCLE PROTEIN 27 HOMOLOG"/>
    <property type="match status" value="1"/>
</dbReference>
<dbReference type="Proteomes" id="UP001416393">
    <property type="component" value="Unassembled WGS sequence"/>
</dbReference>
<comment type="caution">
    <text evidence="2">The sequence shown here is derived from an EMBL/GenBank/DDBJ whole genome shotgun (WGS) entry which is preliminary data.</text>
</comment>
<evidence type="ECO:0000256" key="1">
    <source>
        <dbReference type="PROSITE-ProRule" id="PRU00339"/>
    </source>
</evidence>